<evidence type="ECO:0000256" key="1">
    <source>
        <dbReference type="ARBA" id="ARBA00022801"/>
    </source>
</evidence>
<accession>A0A4R5MFD0</accession>
<proteinExistence type="predicted"/>
<reference evidence="3 4" key="1">
    <citation type="submission" date="2019-03" db="EMBL/GenBank/DDBJ databases">
        <title>Paraburkholderia sp. 4M-K11, isolated from subtropical forest soil.</title>
        <authorList>
            <person name="Gao Z.-H."/>
            <person name="Qiu L.-H."/>
        </authorList>
    </citation>
    <scope>NUCLEOTIDE SEQUENCE [LARGE SCALE GENOMIC DNA]</scope>
    <source>
        <strain evidence="3 4">4M-K11</strain>
    </source>
</reference>
<dbReference type="GO" id="GO:0016787">
    <property type="term" value="F:hydrolase activity"/>
    <property type="evidence" value="ECO:0007669"/>
    <property type="project" value="UniProtKB-KW"/>
</dbReference>
<dbReference type="EMBL" id="SMRP01000001">
    <property type="protein sequence ID" value="TDG25969.1"/>
    <property type="molecule type" value="Genomic_DNA"/>
</dbReference>
<dbReference type="Gene3D" id="3.40.50.1820">
    <property type="entry name" value="alpha/beta hydrolase"/>
    <property type="match status" value="1"/>
</dbReference>
<dbReference type="GO" id="GO:0016020">
    <property type="term" value="C:membrane"/>
    <property type="evidence" value="ECO:0007669"/>
    <property type="project" value="TreeGrafter"/>
</dbReference>
<dbReference type="InterPro" id="IPR000073">
    <property type="entry name" value="AB_hydrolase_1"/>
</dbReference>
<comment type="caution">
    <text evidence="3">The sequence shown here is derived from an EMBL/GenBank/DDBJ whole genome shotgun (WGS) entry which is preliminary data.</text>
</comment>
<evidence type="ECO:0000313" key="4">
    <source>
        <dbReference type="Proteomes" id="UP000295722"/>
    </source>
</evidence>
<organism evidence="3 4">
    <name type="scientific">Paraburkholderia silviterrae</name>
    <dbReference type="NCBI Taxonomy" id="2528715"/>
    <lineage>
        <taxon>Bacteria</taxon>
        <taxon>Pseudomonadati</taxon>
        <taxon>Pseudomonadota</taxon>
        <taxon>Betaproteobacteria</taxon>
        <taxon>Burkholderiales</taxon>
        <taxon>Burkholderiaceae</taxon>
        <taxon>Paraburkholderia</taxon>
    </lineage>
</organism>
<dbReference type="InterPro" id="IPR029058">
    <property type="entry name" value="AB_hydrolase_fold"/>
</dbReference>
<dbReference type="AlphaFoldDB" id="A0A4R5MFD0"/>
<dbReference type="PANTHER" id="PTHR43798:SF31">
    <property type="entry name" value="AB HYDROLASE SUPERFAMILY PROTEIN YCLE"/>
    <property type="match status" value="1"/>
</dbReference>
<dbReference type="OrthoDB" id="9799989at2"/>
<evidence type="ECO:0000313" key="3">
    <source>
        <dbReference type="EMBL" id="TDG25969.1"/>
    </source>
</evidence>
<sequence>MNTVATSEQIWRVPPVEVVHRDRYVDVDGMRTHYLDAGDGPAIVLLHSGEFGGGAETSWEYLMPALARHFRVIAPDWLGFGKTAKIHDFDSKRNRMLSHMVRFIEVMALEKAHFVGNSMGATYLLQMAAETPCRLPVDRLVAISGGGFIPDNEERRRLLDYDGSEEAMSGLLAAIFEDPVWYRDRDYVRRRHALSIAPGAWEAIAAARFRSPQAPVRSEFGGADRTPYENISAKTLIIAGDRDRLRLPGFADDLAARIPGAKASVLENAGHCPNIEQAAKVGKLIIEFLTADT</sequence>
<dbReference type="InterPro" id="IPR050266">
    <property type="entry name" value="AB_hydrolase_sf"/>
</dbReference>
<keyword evidence="1 3" id="KW-0378">Hydrolase</keyword>
<protein>
    <submittedName>
        <fullName evidence="3">Alpha/beta hydrolase</fullName>
    </submittedName>
</protein>
<dbReference type="Proteomes" id="UP000295722">
    <property type="component" value="Unassembled WGS sequence"/>
</dbReference>
<name>A0A4R5MFD0_9BURK</name>
<evidence type="ECO:0000259" key="2">
    <source>
        <dbReference type="Pfam" id="PF12697"/>
    </source>
</evidence>
<dbReference type="Pfam" id="PF12697">
    <property type="entry name" value="Abhydrolase_6"/>
    <property type="match status" value="1"/>
</dbReference>
<dbReference type="RefSeq" id="WP_133193021.1">
    <property type="nucleotide sequence ID" value="NZ_JBHUCW010000015.1"/>
</dbReference>
<dbReference type="PANTHER" id="PTHR43798">
    <property type="entry name" value="MONOACYLGLYCEROL LIPASE"/>
    <property type="match status" value="1"/>
</dbReference>
<gene>
    <name evidence="3" type="ORF">EYW47_00980</name>
</gene>
<keyword evidence="4" id="KW-1185">Reference proteome</keyword>
<dbReference type="SUPFAM" id="SSF53474">
    <property type="entry name" value="alpha/beta-Hydrolases"/>
    <property type="match status" value="1"/>
</dbReference>
<feature type="domain" description="AB hydrolase-1" evidence="2">
    <location>
        <begin position="43"/>
        <end position="281"/>
    </location>
</feature>
<dbReference type="PRINTS" id="PR00111">
    <property type="entry name" value="ABHYDROLASE"/>
</dbReference>